<proteinExistence type="predicted"/>
<dbReference type="GeneID" id="110776121"/>
<reference evidence="1" key="1">
    <citation type="journal article" date="2021" name="Nat. Commun.">
        <title>Genomic analyses provide insights into spinach domestication and the genetic basis of agronomic traits.</title>
        <authorList>
            <person name="Cai X."/>
            <person name="Sun X."/>
            <person name="Xu C."/>
            <person name="Sun H."/>
            <person name="Wang X."/>
            <person name="Ge C."/>
            <person name="Zhang Z."/>
            <person name="Wang Q."/>
            <person name="Fei Z."/>
            <person name="Jiao C."/>
            <person name="Wang Q."/>
        </authorList>
    </citation>
    <scope>NUCLEOTIDE SEQUENCE [LARGE SCALE GENOMIC DNA]</scope>
    <source>
        <strain evidence="1">cv. Varoflay</strain>
    </source>
</reference>
<gene>
    <name evidence="2" type="primary">LOC110776121</name>
</gene>
<dbReference type="RefSeq" id="XP_056698572.1">
    <property type="nucleotide sequence ID" value="XM_056842594.1"/>
</dbReference>
<organism evidence="1 2">
    <name type="scientific">Spinacia oleracea</name>
    <name type="common">Spinach</name>
    <dbReference type="NCBI Taxonomy" id="3562"/>
    <lineage>
        <taxon>Eukaryota</taxon>
        <taxon>Viridiplantae</taxon>
        <taxon>Streptophyta</taxon>
        <taxon>Embryophyta</taxon>
        <taxon>Tracheophyta</taxon>
        <taxon>Spermatophyta</taxon>
        <taxon>Magnoliopsida</taxon>
        <taxon>eudicotyledons</taxon>
        <taxon>Gunneridae</taxon>
        <taxon>Pentapetalae</taxon>
        <taxon>Caryophyllales</taxon>
        <taxon>Chenopodiaceae</taxon>
        <taxon>Chenopodioideae</taxon>
        <taxon>Anserineae</taxon>
        <taxon>Spinacia</taxon>
    </lineage>
</organism>
<protein>
    <submittedName>
        <fullName evidence="2">Uncharacterized protein</fullName>
    </submittedName>
</protein>
<reference evidence="2" key="2">
    <citation type="submission" date="2025-08" db="UniProtKB">
        <authorList>
            <consortium name="RefSeq"/>
        </authorList>
    </citation>
    <scope>IDENTIFICATION</scope>
    <source>
        <tissue evidence="2">Leaf</tissue>
    </source>
</reference>
<evidence type="ECO:0000313" key="2">
    <source>
        <dbReference type="RefSeq" id="XP_056698572.1"/>
    </source>
</evidence>
<sequence length="175" mass="18815">MYERCSAPQYLTGGIEDGYEGNRGRLSLITVLSVLELDSKAEVVLSTTTANFGKSPRLHIIDTHFWSGRAISGFPALHKNFYAVPKQQGTLPQGIKWGLVYADGDETTARKWVAAFDTTAGKAYAEAGPIGPVDWNVVEVKLDASESKSIYTDPIMGGITTAEINGLTAKAIFSG</sequence>
<keyword evidence="1" id="KW-1185">Reference proteome</keyword>
<accession>A0ABM3RSH0</accession>
<evidence type="ECO:0000313" key="1">
    <source>
        <dbReference type="Proteomes" id="UP000813463"/>
    </source>
</evidence>
<name>A0ABM3RSH0_SPIOL</name>
<dbReference type="Proteomes" id="UP000813463">
    <property type="component" value="Chromosome 4"/>
</dbReference>